<feature type="domain" description="DDE-1" evidence="1">
    <location>
        <begin position="7"/>
        <end position="104"/>
    </location>
</feature>
<evidence type="ECO:0000313" key="3">
    <source>
        <dbReference type="Proteomes" id="UP001458880"/>
    </source>
</evidence>
<dbReference type="Proteomes" id="UP001458880">
    <property type="component" value="Unassembled WGS sequence"/>
</dbReference>
<dbReference type="GO" id="GO:0003676">
    <property type="term" value="F:nucleic acid binding"/>
    <property type="evidence" value="ECO:0007669"/>
    <property type="project" value="InterPro"/>
</dbReference>
<name>A0AAW1L7Q2_POPJA</name>
<evidence type="ECO:0000313" key="2">
    <source>
        <dbReference type="EMBL" id="KAK9729902.1"/>
    </source>
</evidence>
<evidence type="ECO:0000259" key="1">
    <source>
        <dbReference type="Pfam" id="PF03184"/>
    </source>
</evidence>
<keyword evidence="2" id="KW-0255">Endonuclease</keyword>
<keyword evidence="3" id="KW-1185">Reference proteome</keyword>
<organism evidence="2 3">
    <name type="scientific">Popillia japonica</name>
    <name type="common">Japanese beetle</name>
    <dbReference type="NCBI Taxonomy" id="7064"/>
    <lineage>
        <taxon>Eukaryota</taxon>
        <taxon>Metazoa</taxon>
        <taxon>Ecdysozoa</taxon>
        <taxon>Arthropoda</taxon>
        <taxon>Hexapoda</taxon>
        <taxon>Insecta</taxon>
        <taxon>Pterygota</taxon>
        <taxon>Neoptera</taxon>
        <taxon>Endopterygota</taxon>
        <taxon>Coleoptera</taxon>
        <taxon>Polyphaga</taxon>
        <taxon>Scarabaeiformia</taxon>
        <taxon>Scarabaeidae</taxon>
        <taxon>Rutelinae</taxon>
        <taxon>Popillia</taxon>
    </lineage>
</organism>
<gene>
    <name evidence="2" type="ORF">QE152_g15657</name>
</gene>
<dbReference type="GO" id="GO:0004519">
    <property type="term" value="F:endonuclease activity"/>
    <property type="evidence" value="ECO:0007669"/>
    <property type="project" value="UniProtKB-KW"/>
</dbReference>
<accession>A0AAW1L7Q2</accession>
<reference evidence="2 3" key="1">
    <citation type="journal article" date="2024" name="BMC Genomics">
        <title>De novo assembly and annotation of Popillia japonica's genome with initial clues to its potential as an invasive pest.</title>
        <authorList>
            <person name="Cucini C."/>
            <person name="Boschi S."/>
            <person name="Funari R."/>
            <person name="Cardaioli E."/>
            <person name="Iannotti N."/>
            <person name="Marturano G."/>
            <person name="Paoli F."/>
            <person name="Bruttini M."/>
            <person name="Carapelli A."/>
            <person name="Frati F."/>
            <person name="Nardi F."/>
        </authorList>
    </citation>
    <scope>NUCLEOTIDE SEQUENCE [LARGE SCALE GENOMIC DNA]</scope>
    <source>
        <strain evidence="2">DMR45628</strain>
    </source>
</reference>
<comment type="caution">
    <text evidence="2">The sequence shown here is derived from an EMBL/GenBank/DDBJ whole genome shotgun (WGS) entry which is preliminary data.</text>
</comment>
<proteinExistence type="predicted"/>
<keyword evidence="2" id="KW-0378">Hydrolase</keyword>
<dbReference type="AlphaFoldDB" id="A0AAW1L7Q2"/>
<protein>
    <submittedName>
        <fullName evidence="2">DDE superfamily endonuclease</fullName>
    </submittedName>
</protein>
<sequence length="112" mass="12698">MWAQPSISIMMCESASGILLSPYVIYKAQKMWAQWTENSPKGDPCCSDRCCMGGSRYNRTNHGWFDGQTFTDWFCSSFLPHAKKLPGRKILLGDNLSSHFTDTVIQLILQTL</sequence>
<dbReference type="EMBL" id="JASPKY010000156">
    <property type="protein sequence ID" value="KAK9729902.1"/>
    <property type="molecule type" value="Genomic_DNA"/>
</dbReference>
<dbReference type="Pfam" id="PF03184">
    <property type="entry name" value="DDE_1"/>
    <property type="match status" value="1"/>
</dbReference>
<dbReference type="InterPro" id="IPR004875">
    <property type="entry name" value="DDE_SF_endonuclease_dom"/>
</dbReference>
<keyword evidence="2" id="KW-0540">Nuclease</keyword>